<feature type="transmembrane region" description="Helical" evidence="8">
    <location>
        <begin position="87"/>
        <end position="110"/>
    </location>
</feature>
<dbReference type="PANTHER" id="PTHR30574:SF1">
    <property type="entry name" value="SULPHUR TRANSPORT DOMAIN-CONTAINING PROTEIN"/>
    <property type="match status" value="1"/>
</dbReference>
<evidence type="ECO:0000256" key="8">
    <source>
        <dbReference type="SAM" id="Phobius"/>
    </source>
</evidence>
<dbReference type="AlphaFoldDB" id="A0A7S4HJH2"/>
<keyword evidence="6 8" id="KW-1133">Transmembrane helix</keyword>
<protein>
    <recommendedName>
        <fullName evidence="10">Sulphur transport domain-containing protein</fullName>
    </recommendedName>
</protein>
<feature type="transmembrane region" description="Helical" evidence="8">
    <location>
        <begin position="276"/>
        <end position="294"/>
    </location>
</feature>
<dbReference type="InterPro" id="IPR007272">
    <property type="entry name" value="Sulf_transp_TsuA/YedE"/>
</dbReference>
<comment type="subcellular location">
    <subcellularLocation>
        <location evidence="1">Cell inner membrane</location>
        <topology evidence="1">Multi-pass membrane protein</topology>
    </subcellularLocation>
</comment>
<keyword evidence="5 8" id="KW-0812">Transmembrane</keyword>
<evidence type="ECO:0000256" key="7">
    <source>
        <dbReference type="ARBA" id="ARBA00023136"/>
    </source>
</evidence>
<evidence type="ECO:0000256" key="6">
    <source>
        <dbReference type="ARBA" id="ARBA00022989"/>
    </source>
</evidence>
<sequence>MQRGSSISTLNASAVGLCMGVPMGFAFRYSSMSSPTVIRAQLEMRDWRMMKTFLSAVSVSGLCVCGAYAASAITLNSRPFNVITTPLGGALLGAGMYLVGSCPGTVWAQLGAGTQDAPFIMLGGIIGSVTYAFVKDFLPATTSGLFLHSDILGIPYLKLAIPIFGLIAASLAGAELWNHKRGQKIFYEPYLSGLAIGLLQLPAMFFINTTLGTSSAFLTIPATCMRLAGIENSTLCKFSSVPKNYWQVGLDLGITLGSWIYSNRNNTPKARRTQSQVGKCLLGGFLLLFGARLADGCTSGHGLSGMANLSVSSLVAVAAMFTSGMLCGQINKAIR</sequence>
<evidence type="ECO:0000256" key="3">
    <source>
        <dbReference type="ARBA" id="ARBA00022475"/>
    </source>
</evidence>
<dbReference type="GO" id="GO:0005886">
    <property type="term" value="C:plasma membrane"/>
    <property type="evidence" value="ECO:0007669"/>
    <property type="project" value="UniProtKB-SubCell"/>
</dbReference>
<name>A0A7S4HJH2_9EUKA</name>
<feature type="transmembrane region" description="Helical" evidence="8">
    <location>
        <begin position="12"/>
        <end position="31"/>
    </location>
</feature>
<dbReference type="Pfam" id="PF04143">
    <property type="entry name" value="Sulf_transp"/>
    <property type="match status" value="1"/>
</dbReference>
<feature type="transmembrane region" description="Helical" evidence="8">
    <location>
        <begin position="52"/>
        <end position="75"/>
    </location>
</feature>
<feature type="transmembrane region" description="Helical" evidence="8">
    <location>
        <begin position="189"/>
        <end position="207"/>
    </location>
</feature>
<proteinExistence type="predicted"/>
<dbReference type="EMBL" id="HBKP01001571">
    <property type="protein sequence ID" value="CAE2200830.1"/>
    <property type="molecule type" value="Transcribed_RNA"/>
</dbReference>
<dbReference type="PANTHER" id="PTHR30574">
    <property type="entry name" value="INNER MEMBRANE PROTEIN YEDE"/>
    <property type="match status" value="1"/>
</dbReference>
<organism evidence="9">
    <name type="scientific">Vannella robusta</name>
    <dbReference type="NCBI Taxonomy" id="1487602"/>
    <lineage>
        <taxon>Eukaryota</taxon>
        <taxon>Amoebozoa</taxon>
        <taxon>Discosea</taxon>
        <taxon>Flabellinia</taxon>
        <taxon>Vannellidae</taxon>
        <taxon>Vannella</taxon>
    </lineage>
</organism>
<feature type="transmembrane region" description="Helical" evidence="8">
    <location>
        <begin position="154"/>
        <end position="177"/>
    </location>
</feature>
<keyword evidence="4" id="KW-0997">Cell inner membrane</keyword>
<accession>A0A7S4HJH2</accession>
<gene>
    <name evidence="9" type="ORF">VSP0166_LOCUS1111</name>
</gene>
<keyword evidence="7 8" id="KW-0472">Membrane</keyword>
<evidence type="ECO:0000256" key="2">
    <source>
        <dbReference type="ARBA" id="ARBA00022448"/>
    </source>
</evidence>
<feature type="transmembrane region" description="Helical" evidence="8">
    <location>
        <begin position="245"/>
        <end position="264"/>
    </location>
</feature>
<keyword evidence="2" id="KW-0813">Transport</keyword>
<feature type="transmembrane region" description="Helical" evidence="8">
    <location>
        <begin position="306"/>
        <end position="327"/>
    </location>
</feature>
<evidence type="ECO:0000256" key="5">
    <source>
        <dbReference type="ARBA" id="ARBA00022692"/>
    </source>
</evidence>
<evidence type="ECO:0000256" key="1">
    <source>
        <dbReference type="ARBA" id="ARBA00004429"/>
    </source>
</evidence>
<evidence type="ECO:0008006" key="10">
    <source>
        <dbReference type="Google" id="ProtNLM"/>
    </source>
</evidence>
<reference evidence="9" key="1">
    <citation type="submission" date="2021-01" db="EMBL/GenBank/DDBJ databases">
        <authorList>
            <person name="Corre E."/>
            <person name="Pelletier E."/>
            <person name="Niang G."/>
            <person name="Scheremetjew M."/>
            <person name="Finn R."/>
            <person name="Kale V."/>
            <person name="Holt S."/>
            <person name="Cochrane G."/>
            <person name="Meng A."/>
            <person name="Brown T."/>
            <person name="Cohen L."/>
        </authorList>
    </citation>
    <scope>NUCLEOTIDE SEQUENCE</scope>
    <source>
        <strain evidence="9">DIVA3 518/3/11/1/6</strain>
    </source>
</reference>
<evidence type="ECO:0000256" key="4">
    <source>
        <dbReference type="ARBA" id="ARBA00022519"/>
    </source>
</evidence>
<feature type="transmembrane region" description="Helical" evidence="8">
    <location>
        <begin position="117"/>
        <end position="134"/>
    </location>
</feature>
<keyword evidence="3" id="KW-1003">Cell membrane</keyword>
<evidence type="ECO:0000313" key="9">
    <source>
        <dbReference type="EMBL" id="CAE2200830.1"/>
    </source>
</evidence>